<dbReference type="EMBL" id="CP159373">
    <property type="protein sequence ID" value="XCN71133.1"/>
    <property type="molecule type" value="Genomic_DNA"/>
</dbReference>
<proteinExistence type="predicted"/>
<organism evidence="1">
    <name type="scientific">Candidatus Electrothrix aestuarii</name>
    <dbReference type="NCBI Taxonomy" id="3062594"/>
    <lineage>
        <taxon>Bacteria</taxon>
        <taxon>Pseudomonadati</taxon>
        <taxon>Thermodesulfobacteriota</taxon>
        <taxon>Desulfobulbia</taxon>
        <taxon>Desulfobulbales</taxon>
        <taxon>Desulfobulbaceae</taxon>
        <taxon>Candidatus Electrothrix</taxon>
    </lineage>
</organism>
<dbReference type="AlphaFoldDB" id="A0AAU8LPA4"/>
<accession>A0AAU8LPA4</accession>
<name>A0AAU8LPA4_9BACT</name>
<dbReference type="KEGG" id="eaj:Q3M24_12480"/>
<evidence type="ECO:0000313" key="1">
    <source>
        <dbReference type="EMBL" id="XCN71133.1"/>
    </source>
</evidence>
<protein>
    <submittedName>
        <fullName evidence="1">Uncharacterized protein</fullName>
    </submittedName>
</protein>
<reference evidence="1" key="2">
    <citation type="submission" date="2024-06" db="EMBL/GenBank/DDBJ databases">
        <authorList>
            <person name="Plum-Jensen L.E."/>
            <person name="Schramm A."/>
            <person name="Marshall I.P.G."/>
        </authorList>
    </citation>
    <scope>NUCLEOTIDE SEQUENCE</scope>
    <source>
        <strain evidence="1">Rat1</strain>
    </source>
</reference>
<gene>
    <name evidence="1" type="ORF">Q3M24_12480</name>
</gene>
<reference evidence="1" key="1">
    <citation type="journal article" date="2024" name="Syst. Appl. Microbiol.">
        <title>First single-strain enrichments of Electrothrix cable bacteria, description of E. aestuarii sp. nov. and E. rattekaaiensis sp. nov., and proposal of a cable bacteria taxonomy following the rules of the SeqCode.</title>
        <authorList>
            <person name="Plum-Jensen L.E."/>
            <person name="Schramm A."/>
            <person name="Marshall I.P.G."/>
        </authorList>
    </citation>
    <scope>NUCLEOTIDE SEQUENCE</scope>
    <source>
        <strain evidence="1">Rat1</strain>
    </source>
</reference>
<sequence>MQKQQNMDELQEQRRRIRELMQYAVPDEQLTRAQDLLTIFRDDRLALTVLDEFYRYLPEAQNDWIKELRLVGRKAGIFLLAAVTGLDAYLYLISSEGIEFHGSVQEGYLEKDLLRFFDFSSVEQFQEQTGAIENFPLYESIQTDMDTCPACHAATGEEHELGCPVEICPWCGGQLIHCECRFAQLDVEELETEQDLLRFEEVLQEKGRIVYTPEQRPSFADDGPGVEFE</sequence>